<reference evidence="1 2" key="1">
    <citation type="submission" date="2019-05" db="EMBL/GenBank/DDBJ databases">
        <title>Another draft genome of Portunus trituberculatus and its Hox gene families provides insights of decapod evolution.</title>
        <authorList>
            <person name="Jeong J.-H."/>
            <person name="Song I."/>
            <person name="Kim S."/>
            <person name="Choi T."/>
            <person name="Kim D."/>
            <person name="Ryu S."/>
            <person name="Kim W."/>
        </authorList>
    </citation>
    <scope>NUCLEOTIDE SEQUENCE [LARGE SCALE GENOMIC DNA]</scope>
    <source>
        <tissue evidence="1">Muscle</tissue>
    </source>
</reference>
<sequence length="102" mass="11173">MRGGWGAWWPWKEPEWEGRRWRVKRLLVTGLGSSKDKHQVSTRGRIQPVPAPGGRTVGFGALGMPLVKVFISLSPPLSTVALEVTVLSTPSCLPCICVTNHV</sequence>
<dbReference type="AlphaFoldDB" id="A0A5B7H6Z7"/>
<name>A0A5B7H6Z7_PORTR</name>
<evidence type="ECO:0000313" key="2">
    <source>
        <dbReference type="Proteomes" id="UP000324222"/>
    </source>
</evidence>
<dbReference type="EMBL" id="VSRR010022922">
    <property type="protein sequence ID" value="MPC65097.1"/>
    <property type="molecule type" value="Genomic_DNA"/>
</dbReference>
<keyword evidence="2" id="KW-1185">Reference proteome</keyword>
<comment type="caution">
    <text evidence="1">The sequence shown here is derived from an EMBL/GenBank/DDBJ whole genome shotgun (WGS) entry which is preliminary data.</text>
</comment>
<gene>
    <name evidence="1" type="ORF">E2C01_059223</name>
</gene>
<organism evidence="1 2">
    <name type="scientific">Portunus trituberculatus</name>
    <name type="common">Swimming crab</name>
    <name type="synonym">Neptunus trituberculatus</name>
    <dbReference type="NCBI Taxonomy" id="210409"/>
    <lineage>
        <taxon>Eukaryota</taxon>
        <taxon>Metazoa</taxon>
        <taxon>Ecdysozoa</taxon>
        <taxon>Arthropoda</taxon>
        <taxon>Crustacea</taxon>
        <taxon>Multicrustacea</taxon>
        <taxon>Malacostraca</taxon>
        <taxon>Eumalacostraca</taxon>
        <taxon>Eucarida</taxon>
        <taxon>Decapoda</taxon>
        <taxon>Pleocyemata</taxon>
        <taxon>Brachyura</taxon>
        <taxon>Eubrachyura</taxon>
        <taxon>Portunoidea</taxon>
        <taxon>Portunidae</taxon>
        <taxon>Portuninae</taxon>
        <taxon>Portunus</taxon>
    </lineage>
</organism>
<proteinExistence type="predicted"/>
<accession>A0A5B7H6Z7</accession>
<protein>
    <submittedName>
        <fullName evidence="1">Uncharacterized protein</fullName>
    </submittedName>
</protein>
<dbReference type="Proteomes" id="UP000324222">
    <property type="component" value="Unassembled WGS sequence"/>
</dbReference>
<evidence type="ECO:0000313" key="1">
    <source>
        <dbReference type="EMBL" id="MPC65097.1"/>
    </source>
</evidence>